<dbReference type="Gene3D" id="3.30.70.3290">
    <property type="match status" value="1"/>
</dbReference>
<dbReference type="EMBL" id="VUOB01000113">
    <property type="protein sequence ID" value="KAA2247284.1"/>
    <property type="molecule type" value="Genomic_DNA"/>
</dbReference>
<dbReference type="InterPro" id="IPR020806">
    <property type="entry name" value="PKS_PP-bd"/>
</dbReference>
<dbReference type="CDD" id="cd08952">
    <property type="entry name" value="KR_1_SDR_x"/>
    <property type="match status" value="1"/>
</dbReference>
<dbReference type="Proteomes" id="UP000323454">
    <property type="component" value="Unassembled WGS sequence"/>
</dbReference>
<reference evidence="5 6" key="1">
    <citation type="submission" date="2019-09" db="EMBL/GenBank/DDBJ databases">
        <title>Goodfellowia gen. nov., a new genus of the Pseudonocardineae related to Actinoalloteichus, containing Goodfellowia coeruleoviolacea gen. nov., comb. nov. gen. nov., comb. nov.</title>
        <authorList>
            <person name="Labeda D."/>
        </authorList>
    </citation>
    <scope>NUCLEOTIDE SEQUENCE [LARGE SCALE GENOMIC DNA]</scope>
    <source>
        <strain evidence="5 6">AN110305</strain>
    </source>
</reference>
<keyword evidence="2" id="KW-0597">Phosphoprotein</keyword>
<dbReference type="InterPro" id="IPR036291">
    <property type="entry name" value="NAD(P)-bd_dom_sf"/>
</dbReference>
<evidence type="ECO:0000313" key="5">
    <source>
        <dbReference type="EMBL" id="KAA2247284.1"/>
    </source>
</evidence>
<dbReference type="GO" id="GO:0006633">
    <property type="term" value="P:fatty acid biosynthetic process"/>
    <property type="evidence" value="ECO:0007669"/>
    <property type="project" value="TreeGrafter"/>
</dbReference>
<evidence type="ECO:0000313" key="6">
    <source>
        <dbReference type="Proteomes" id="UP000323454"/>
    </source>
</evidence>
<feature type="non-terminal residue" evidence="5">
    <location>
        <position position="1"/>
    </location>
</feature>
<dbReference type="SMART" id="SM00822">
    <property type="entry name" value="PKS_KR"/>
    <property type="match status" value="1"/>
</dbReference>
<dbReference type="InterPro" id="IPR036736">
    <property type="entry name" value="ACP-like_sf"/>
</dbReference>
<dbReference type="InterPro" id="IPR050091">
    <property type="entry name" value="PKS_NRPS_Biosynth_Enz"/>
</dbReference>
<dbReference type="InterPro" id="IPR001227">
    <property type="entry name" value="Ac_transferase_dom_sf"/>
</dbReference>
<dbReference type="SMART" id="SM00823">
    <property type="entry name" value="PKS_PP"/>
    <property type="match status" value="1"/>
</dbReference>
<accession>A0A5B2W7Q6</accession>
<keyword evidence="3" id="KW-0808">Transferase</keyword>
<dbReference type="Gene3D" id="1.10.1200.10">
    <property type="entry name" value="ACP-like"/>
    <property type="match status" value="1"/>
</dbReference>
<feature type="domain" description="Carrier" evidence="4">
    <location>
        <begin position="615"/>
        <end position="690"/>
    </location>
</feature>
<gene>
    <name evidence="5" type="ORF">F0L68_40245</name>
</gene>
<evidence type="ECO:0000256" key="1">
    <source>
        <dbReference type="ARBA" id="ARBA00022450"/>
    </source>
</evidence>
<dbReference type="InterPro" id="IPR057326">
    <property type="entry name" value="KR_dom"/>
</dbReference>
<reference evidence="5 6" key="2">
    <citation type="submission" date="2019-09" db="EMBL/GenBank/DDBJ databases">
        <authorList>
            <person name="Jin C."/>
        </authorList>
    </citation>
    <scope>NUCLEOTIDE SEQUENCE [LARGE SCALE GENOMIC DNA]</scope>
    <source>
        <strain evidence="5 6">AN110305</strain>
    </source>
</reference>
<dbReference type="SUPFAM" id="SSF51735">
    <property type="entry name" value="NAD(P)-binding Rossmann-fold domains"/>
    <property type="match status" value="2"/>
</dbReference>
<dbReference type="SUPFAM" id="SSF52151">
    <property type="entry name" value="FabD/lysophospholipase-like"/>
    <property type="match status" value="1"/>
</dbReference>
<dbReference type="OrthoDB" id="4726421at2"/>
<dbReference type="Pfam" id="PF08659">
    <property type="entry name" value="KR"/>
    <property type="match status" value="1"/>
</dbReference>
<sequence>VRFADGIEAMTGTGVGVALELGPGGVLSALGRDNAPQGIAFVPTLRDAHREPESLVGALAHAHAAGIPVDWPAYFAGHGREVDLPTYAFQCQRFWPDAALRDSTVDEPHRRQPDPYRYELGWERLRPTLARDLTGTWLLVATDEPSQAATADLISAALSAHGARTATAVIDAATLDRTALAERLSAELAGNPTLAAHQPTGILSLLALSDPSTVPTTPPGLARTLTLVQALGDTDLAAPLWCLTRNAVAEETDHADPAQAAVWGLGRVAAAEHAARWGGLIDLPDKVDAVTGDQLVRVLTGTDDEEQVALRPSGILAGRLTRALEREPSDHAWTPTGTVLVTGGTGRVGAELARRLARRGAPHLLLVSRRGPYHPKAEELQAELTGLGARVTVVAADVADRQRMSAVLAERAVTAVFHAAGSIDDEFLGALDENRLVQALHPTVGGALVLDELTGSLPLSAFVLCASTAGTLGSPGRGARAAADAQLAAIARRRRSRGLTATVAAWGPWSRGAEPAADSTGTRRRPGMFALPPAVALDTVIEAVEHDDTAVTVADIEWRGFARAFLGDRRRPYLRGLLVAEGDGRSEPTPAEHDRSAAPRLRERLATLATTEQHGVLTELVCARVAAALGYPSSNPISPHQRLLDLGIDSLSAVEIRNGLNLATGLTLATSAVFDHPTPAALATRLLDELTAQAQPAETDALPRRGGG</sequence>
<comment type="caution">
    <text evidence="5">The sequence shown here is derived from an EMBL/GenBank/DDBJ whole genome shotgun (WGS) entry which is preliminary data.</text>
</comment>
<dbReference type="Gene3D" id="3.40.366.10">
    <property type="entry name" value="Malonyl-Coenzyme A Acyl Carrier Protein, domain 2"/>
    <property type="match status" value="1"/>
</dbReference>
<dbReference type="InterPro" id="IPR016035">
    <property type="entry name" value="Acyl_Trfase/lysoPLipase"/>
</dbReference>
<protein>
    <submittedName>
        <fullName evidence="5">SDR family NAD(P)-dependent oxidoreductase</fullName>
    </submittedName>
</protein>
<evidence type="ECO:0000259" key="4">
    <source>
        <dbReference type="PROSITE" id="PS50075"/>
    </source>
</evidence>
<keyword evidence="1" id="KW-0596">Phosphopantetheine</keyword>
<dbReference type="PANTHER" id="PTHR43775:SF51">
    <property type="entry name" value="INACTIVE PHENOLPHTHIOCEROL SYNTHESIS POLYKETIDE SYNTHASE TYPE I PKS1-RELATED"/>
    <property type="match status" value="1"/>
</dbReference>
<dbReference type="InterPro" id="IPR013968">
    <property type="entry name" value="PKS_KR"/>
</dbReference>
<dbReference type="RefSeq" id="WP_149855185.1">
    <property type="nucleotide sequence ID" value="NZ_VUOB01000113.1"/>
</dbReference>
<dbReference type="Gene3D" id="3.40.50.720">
    <property type="entry name" value="NAD(P)-binding Rossmann-like Domain"/>
    <property type="match status" value="1"/>
</dbReference>
<dbReference type="PROSITE" id="PS50075">
    <property type="entry name" value="CARRIER"/>
    <property type="match status" value="1"/>
</dbReference>
<dbReference type="PROSITE" id="PS00012">
    <property type="entry name" value="PHOSPHOPANTETHEINE"/>
    <property type="match status" value="1"/>
</dbReference>
<keyword evidence="6" id="KW-1185">Reference proteome</keyword>
<name>A0A5B2W7Q6_9PSEU</name>
<dbReference type="PANTHER" id="PTHR43775">
    <property type="entry name" value="FATTY ACID SYNTHASE"/>
    <property type="match status" value="1"/>
</dbReference>
<dbReference type="GO" id="GO:0031177">
    <property type="term" value="F:phosphopantetheine binding"/>
    <property type="evidence" value="ECO:0007669"/>
    <property type="project" value="InterPro"/>
</dbReference>
<proteinExistence type="predicted"/>
<evidence type="ECO:0000256" key="3">
    <source>
        <dbReference type="ARBA" id="ARBA00022679"/>
    </source>
</evidence>
<dbReference type="AlphaFoldDB" id="A0A5B2W7Q6"/>
<evidence type="ECO:0000256" key="2">
    <source>
        <dbReference type="ARBA" id="ARBA00022553"/>
    </source>
</evidence>
<organism evidence="5 6">
    <name type="scientific">Solihabitans fulvus</name>
    <dbReference type="NCBI Taxonomy" id="1892852"/>
    <lineage>
        <taxon>Bacteria</taxon>
        <taxon>Bacillati</taxon>
        <taxon>Actinomycetota</taxon>
        <taxon>Actinomycetes</taxon>
        <taxon>Pseudonocardiales</taxon>
        <taxon>Pseudonocardiaceae</taxon>
        <taxon>Solihabitans</taxon>
    </lineage>
</organism>
<dbReference type="Pfam" id="PF00550">
    <property type="entry name" value="PP-binding"/>
    <property type="match status" value="1"/>
</dbReference>
<dbReference type="SUPFAM" id="SSF47336">
    <property type="entry name" value="ACP-like"/>
    <property type="match status" value="1"/>
</dbReference>
<dbReference type="GO" id="GO:0004312">
    <property type="term" value="F:fatty acid synthase activity"/>
    <property type="evidence" value="ECO:0007669"/>
    <property type="project" value="TreeGrafter"/>
</dbReference>
<dbReference type="InterPro" id="IPR006162">
    <property type="entry name" value="Ppantetheine_attach_site"/>
</dbReference>
<dbReference type="InterPro" id="IPR009081">
    <property type="entry name" value="PP-bd_ACP"/>
</dbReference>